<dbReference type="AlphaFoldDB" id="A0A5C4RRJ5"/>
<comment type="caution">
    <text evidence="2">The sequence shown here is derived from an EMBL/GenBank/DDBJ whole genome shotgun (WGS) entry which is preliminary data.</text>
</comment>
<dbReference type="InterPro" id="IPR036770">
    <property type="entry name" value="Ankyrin_rpt-contain_sf"/>
</dbReference>
<evidence type="ECO:0000256" key="1">
    <source>
        <dbReference type="SAM" id="MobiDB-lite"/>
    </source>
</evidence>
<feature type="compositionally biased region" description="Polar residues" evidence="1">
    <location>
        <begin position="402"/>
        <end position="413"/>
    </location>
</feature>
<name>A0A5C4RRJ5_9GAMM</name>
<evidence type="ECO:0000313" key="3">
    <source>
        <dbReference type="Proteomes" id="UP000305760"/>
    </source>
</evidence>
<reference evidence="2 3" key="1">
    <citation type="submission" date="2019-03" db="EMBL/GenBank/DDBJ databases">
        <title>Arenimonas daejeonensis sp. nov., isolated from compost.</title>
        <authorList>
            <person name="Jeon C.O."/>
        </authorList>
    </citation>
    <scope>NUCLEOTIDE SEQUENCE [LARGE SCALE GENOMIC DNA]</scope>
    <source>
        <strain evidence="2 3">R29</strain>
    </source>
</reference>
<dbReference type="Gene3D" id="1.25.40.20">
    <property type="entry name" value="Ankyrin repeat-containing domain"/>
    <property type="match status" value="1"/>
</dbReference>
<protein>
    <recommendedName>
        <fullName evidence="4">Ankyrin repeat domain-containing protein</fullName>
    </recommendedName>
</protein>
<keyword evidence="3" id="KW-1185">Reference proteome</keyword>
<evidence type="ECO:0000313" key="2">
    <source>
        <dbReference type="EMBL" id="TNJ33933.1"/>
    </source>
</evidence>
<organism evidence="2 3">
    <name type="scientific">Arenimonas terrae</name>
    <dbReference type="NCBI Taxonomy" id="2546226"/>
    <lineage>
        <taxon>Bacteria</taxon>
        <taxon>Pseudomonadati</taxon>
        <taxon>Pseudomonadota</taxon>
        <taxon>Gammaproteobacteria</taxon>
        <taxon>Lysobacterales</taxon>
        <taxon>Lysobacteraceae</taxon>
        <taxon>Arenimonas</taxon>
    </lineage>
</organism>
<gene>
    <name evidence="2" type="ORF">E1B00_11440</name>
</gene>
<dbReference type="Proteomes" id="UP000305760">
    <property type="component" value="Unassembled WGS sequence"/>
</dbReference>
<accession>A0A5C4RRJ5</accession>
<proteinExistence type="predicted"/>
<feature type="region of interest" description="Disordered" evidence="1">
    <location>
        <begin position="401"/>
        <end position="426"/>
    </location>
</feature>
<dbReference type="EMBL" id="SMDR01000002">
    <property type="protein sequence ID" value="TNJ33933.1"/>
    <property type="molecule type" value="Genomic_DNA"/>
</dbReference>
<sequence>MAKGDNAAADEAFENVIRTFTEARISIPESVFAYKILERGDCSPTLIESLDAAPRGFLYEARLVCQAAQLADTNEQGASQLLAALVDGRTGASYWRTDVFDQFARQATLNRKALDWMLANDLDDRRFEIEAEDALIAQVRAGRAGNVAALLSYGYDPNAKRPPNDVSSGASKHELGVAAFPLQAAMQSIAIQGQRALDVTRVLIDNGADPNKLRWAPGQPEMAGASDHMRSEFKRMIEEAASSRDALGTEFVGFVAEYVANVTGHRMYARFMLRNASDETLRVPAWKDGDDYLLGGLYQDAHLQERAWGGTVWSDPVVLEDGASPDSFLELPPGGSHEVLYEWADWKLLLQGSRRDARIRFRDRDGNVHVSEAFRIHDSANEASTRFLNRERRWYPRFDSAETGSLSTGQASAPSLPAIAQANDEP</sequence>
<evidence type="ECO:0008006" key="4">
    <source>
        <dbReference type="Google" id="ProtNLM"/>
    </source>
</evidence>